<dbReference type="EMBL" id="JAQGDS010000011">
    <property type="protein sequence ID" value="KAJ6257156.1"/>
    <property type="molecule type" value="Genomic_DNA"/>
</dbReference>
<proteinExistence type="predicted"/>
<name>A0AAD6NF61_DREDA</name>
<sequence>MTPLLPPRPPSQLCQAGWWLFVLGQPRGLEVIQQRQSSAYQVMFEILEHRAFLEATGTRSNDKGGGRPILVSTFRGLDGSGRIVILCVSSPPGMNFLTSSVPPLSLDDDIKAI</sequence>
<protein>
    <submittedName>
        <fullName evidence="1">Uncharacterized protein</fullName>
    </submittedName>
</protein>
<evidence type="ECO:0000313" key="1">
    <source>
        <dbReference type="EMBL" id="KAJ6257156.1"/>
    </source>
</evidence>
<organism evidence="1 2">
    <name type="scientific">Drechslerella dactyloides</name>
    <name type="common">Nematode-trapping fungus</name>
    <name type="synonym">Arthrobotrys dactyloides</name>
    <dbReference type="NCBI Taxonomy" id="74499"/>
    <lineage>
        <taxon>Eukaryota</taxon>
        <taxon>Fungi</taxon>
        <taxon>Dikarya</taxon>
        <taxon>Ascomycota</taxon>
        <taxon>Pezizomycotina</taxon>
        <taxon>Orbiliomycetes</taxon>
        <taxon>Orbiliales</taxon>
        <taxon>Orbiliaceae</taxon>
        <taxon>Drechslerella</taxon>
    </lineage>
</organism>
<keyword evidence="2" id="KW-1185">Reference proteome</keyword>
<accession>A0AAD6NF61</accession>
<reference evidence="1" key="1">
    <citation type="submission" date="2023-01" db="EMBL/GenBank/DDBJ databases">
        <title>The chitinases involved in constricting ring structure development in the nematode-trapping fungus Drechslerella dactyloides.</title>
        <authorList>
            <person name="Wang R."/>
            <person name="Zhang L."/>
            <person name="Tang P."/>
            <person name="Li S."/>
            <person name="Liang L."/>
        </authorList>
    </citation>
    <scope>NUCLEOTIDE SEQUENCE</scope>
    <source>
        <strain evidence="1">YMF1.00031</strain>
    </source>
</reference>
<dbReference type="AlphaFoldDB" id="A0AAD6NF61"/>
<gene>
    <name evidence="1" type="ORF">Dda_8042</name>
</gene>
<dbReference type="Proteomes" id="UP001221413">
    <property type="component" value="Unassembled WGS sequence"/>
</dbReference>
<evidence type="ECO:0000313" key="2">
    <source>
        <dbReference type="Proteomes" id="UP001221413"/>
    </source>
</evidence>
<comment type="caution">
    <text evidence="1">The sequence shown here is derived from an EMBL/GenBank/DDBJ whole genome shotgun (WGS) entry which is preliminary data.</text>
</comment>